<keyword evidence="2" id="KW-1185">Reference proteome</keyword>
<dbReference type="InterPro" id="IPR019587">
    <property type="entry name" value="Polyketide_cyclase/dehydratase"/>
</dbReference>
<dbReference type="InterPro" id="IPR023393">
    <property type="entry name" value="START-like_dom_sf"/>
</dbReference>
<evidence type="ECO:0000313" key="2">
    <source>
        <dbReference type="Proteomes" id="UP001596481"/>
    </source>
</evidence>
<sequence length="163" mass="18317">MKASATVEVRRPIEDVFSYVADVEAMDEWVVGVGETRRVSGEETTVGTRYESTYTYGGRTQPMVLELTAIDAPHRLEMTAVEGPFPFDARLDLSETPQGTLVTNTIDNKPDGRFTAVMFTLFRPLMRWLMARQLRGELRELKARLEADVETYQPPAPGETSVN</sequence>
<dbReference type="AlphaFoldDB" id="A0ABD5ZBH3"/>
<dbReference type="RefSeq" id="WP_390221848.1">
    <property type="nucleotide sequence ID" value="NZ_JBHTAA010000001.1"/>
</dbReference>
<dbReference type="Gene3D" id="3.30.530.20">
    <property type="match status" value="1"/>
</dbReference>
<dbReference type="Proteomes" id="UP001596481">
    <property type="component" value="Unassembled WGS sequence"/>
</dbReference>
<dbReference type="Pfam" id="PF10604">
    <property type="entry name" value="Polyketide_cyc2"/>
    <property type="match status" value="1"/>
</dbReference>
<reference evidence="1 2" key="1">
    <citation type="journal article" date="2019" name="Int. J. Syst. Evol. Microbiol.">
        <title>The Global Catalogue of Microorganisms (GCM) 10K type strain sequencing project: providing services to taxonomists for standard genome sequencing and annotation.</title>
        <authorList>
            <consortium name="The Broad Institute Genomics Platform"/>
            <consortium name="The Broad Institute Genome Sequencing Center for Infectious Disease"/>
            <person name="Wu L."/>
            <person name="Ma J."/>
        </authorList>
    </citation>
    <scope>NUCLEOTIDE SEQUENCE [LARGE SCALE GENOMIC DNA]</scope>
    <source>
        <strain evidence="1 2">DSM 29988</strain>
    </source>
</reference>
<gene>
    <name evidence="1" type="ORF">ACFQJC_03430</name>
</gene>
<dbReference type="EMBL" id="JBHTAA010000001">
    <property type="protein sequence ID" value="MFC7202551.1"/>
    <property type="molecule type" value="Genomic_DNA"/>
</dbReference>
<dbReference type="SUPFAM" id="SSF55961">
    <property type="entry name" value="Bet v1-like"/>
    <property type="match status" value="1"/>
</dbReference>
<organism evidence="1 2">
    <name type="scientific">Haloferax namakaokahaiae</name>
    <dbReference type="NCBI Taxonomy" id="1748331"/>
    <lineage>
        <taxon>Archaea</taxon>
        <taxon>Methanobacteriati</taxon>
        <taxon>Methanobacteriota</taxon>
        <taxon>Stenosarchaea group</taxon>
        <taxon>Halobacteria</taxon>
        <taxon>Halobacteriales</taxon>
        <taxon>Haloferacaceae</taxon>
        <taxon>Haloferax</taxon>
    </lineage>
</organism>
<accession>A0ABD5ZBH3</accession>
<comment type="caution">
    <text evidence="1">The sequence shown here is derived from an EMBL/GenBank/DDBJ whole genome shotgun (WGS) entry which is preliminary data.</text>
</comment>
<evidence type="ECO:0000313" key="1">
    <source>
        <dbReference type="EMBL" id="MFC7202551.1"/>
    </source>
</evidence>
<protein>
    <submittedName>
        <fullName evidence="1">SRPBCC family protein</fullName>
    </submittedName>
</protein>
<proteinExistence type="predicted"/>
<name>A0ABD5ZBH3_9EURY</name>